<reference evidence="9" key="2">
    <citation type="journal article" date="2021" name="PeerJ">
        <title>Extensive microbial diversity within the chicken gut microbiome revealed by metagenomics and culture.</title>
        <authorList>
            <person name="Gilroy R."/>
            <person name="Ravi A."/>
            <person name="Getino M."/>
            <person name="Pursley I."/>
            <person name="Horton D.L."/>
            <person name="Alikhan N.F."/>
            <person name="Baker D."/>
            <person name="Gharbi K."/>
            <person name="Hall N."/>
            <person name="Watson M."/>
            <person name="Adriaenssens E.M."/>
            <person name="Foster-Nyarko E."/>
            <person name="Jarju S."/>
            <person name="Secka A."/>
            <person name="Antonio M."/>
            <person name="Oren A."/>
            <person name="Chaudhuri R.R."/>
            <person name="La Ragione R."/>
            <person name="Hildebrand F."/>
            <person name="Pallen M.J."/>
        </authorList>
    </citation>
    <scope>NUCLEOTIDE SEQUENCE</scope>
    <source>
        <strain evidence="9">B2-16538</strain>
    </source>
</reference>
<dbReference type="GO" id="GO:0001682">
    <property type="term" value="P:tRNA 5'-leader removal"/>
    <property type="evidence" value="ECO:0007669"/>
    <property type="project" value="UniProtKB-UniRule"/>
</dbReference>
<keyword evidence="5 7" id="KW-0378">Hydrolase</keyword>
<dbReference type="NCBIfam" id="TIGR00188">
    <property type="entry name" value="rnpA"/>
    <property type="match status" value="1"/>
</dbReference>
<evidence type="ECO:0000256" key="6">
    <source>
        <dbReference type="ARBA" id="ARBA00022884"/>
    </source>
</evidence>
<accession>A0A9D9J4A2</accession>
<dbReference type="EC" id="3.1.26.5" evidence="7 8"/>
<evidence type="ECO:0000256" key="2">
    <source>
        <dbReference type="ARBA" id="ARBA00022694"/>
    </source>
</evidence>
<dbReference type="PANTHER" id="PTHR33992">
    <property type="entry name" value="RIBONUCLEASE P PROTEIN COMPONENT"/>
    <property type="match status" value="1"/>
</dbReference>
<comment type="caution">
    <text evidence="9">The sequence shown here is derived from an EMBL/GenBank/DDBJ whole genome shotgun (WGS) entry which is preliminary data.</text>
</comment>
<evidence type="ECO:0000256" key="4">
    <source>
        <dbReference type="ARBA" id="ARBA00022759"/>
    </source>
</evidence>
<proteinExistence type="inferred from homology"/>
<evidence type="ECO:0000256" key="5">
    <source>
        <dbReference type="ARBA" id="ARBA00022801"/>
    </source>
</evidence>
<keyword evidence="3 7" id="KW-0540">Nuclease</keyword>
<comment type="function">
    <text evidence="1 7">RNaseP catalyzes the removal of the 5'-leader sequence from pre-tRNA to produce the mature 5'-terminus. It can also cleave other RNA substrates such as 4.5S RNA. The protein component plays an auxiliary but essential role in vivo by binding to the 5'-leader sequence and broadening the substrate specificity of the ribozyme.</text>
</comment>
<dbReference type="HAMAP" id="MF_00227">
    <property type="entry name" value="RNase_P"/>
    <property type="match status" value="1"/>
</dbReference>
<comment type="similarity">
    <text evidence="7">Belongs to the RnpA family.</text>
</comment>
<keyword evidence="6 7" id="KW-0694">RNA-binding</keyword>
<comment type="subunit">
    <text evidence="7">Consists of a catalytic RNA component (M1 or rnpB) and a protein subunit.</text>
</comment>
<dbReference type="Gene3D" id="3.30.230.10">
    <property type="match status" value="1"/>
</dbReference>
<dbReference type="PROSITE" id="PS00648">
    <property type="entry name" value="RIBONUCLEASE_P"/>
    <property type="match status" value="1"/>
</dbReference>
<evidence type="ECO:0000313" key="9">
    <source>
        <dbReference type="EMBL" id="MBO8485621.1"/>
    </source>
</evidence>
<evidence type="ECO:0000256" key="8">
    <source>
        <dbReference type="NCBIfam" id="TIGR00188"/>
    </source>
</evidence>
<dbReference type="InterPro" id="IPR020568">
    <property type="entry name" value="Ribosomal_Su5_D2-typ_SF"/>
</dbReference>
<dbReference type="PANTHER" id="PTHR33992:SF1">
    <property type="entry name" value="RIBONUCLEASE P PROTEIN COMPONENT"/>
    <property type="match status" value="1"/>
</dbReference>
<dbReference type="GO" id="GO:0030677">
    <property type="term" value="C:ribonuclease P complex"/>
    <property type="evidence" value="ECO:0007669"/>
    <property type="project" value="TreeGrafter"/>
</dbReference>
<keyword evidence="2 7" id="KW-0819">tRNA processing</keyword>
<name>A0A9D9J4A2_9BACT</name>
<evidence type="ECO:0000256" key="7">
    <source>
        <dbReference type="HAMAP-Rule" id="MF_00227"/>
    </source>
</evidence>
<evidence type="ECO:0000256" key="3">
    <source>
        <dbReference type="ARBA" id="ARBA00022722"/>
    </source>
</evidence>
<dbReference type="EMBL" id="JADILX010000074">
    <property type="protein sequence ID" value="MBO8485621.1"/>
    <property type="molecule type" value="Genomic_DNA"/>
</dbReference>
<dbReference type="AlphaFoldDB" id="A0A9D9J4A2"/>
<dbReference type="GO" id="GO:0004526">
    <property type="term" value="F:ribonuclease P activity"/>
    <property type="evidence" value="ECO:0007669"/>
    <property type="project" value="UniProtKB-UniRule"/>
</dbReference>
<gene>
    <name evidence="7 9" type="primary">rnpA</name>
    <name evidence="9" type="ORF">IAB78_04265</name>
</gene>
<evidence type="ECO:0000313" key="10">
    <source>
        <dbReference type="Proteomes" id="UP000823750"/>
    </source>
</evidence>
<evidence type="ECO:0000256" key="1">
    <source>
        <dbReference type="ARBA" id="ARBA00002663"/>
    </source>
</evidence>
<comment type="catalytic activity">
    <reaction evidence="7">
        <text>Endonucleolytic cleavage of RNA, removing 5'-extranucleotides from tRNA precursor.</text>
        <dbReference type="EC" id="3.1.26.5"/>
    </reaction>
</comment>
<dbReference type="GO" id="GO:0000049">
    <property type="term" value="F:tRNA binding"/>
    <property type="evidence" value="ECO:0007669"/>
    <property type="project" value="UniProtKB-UniRule"/>
</dbReference>
<sequence length="132" mass="15113">MMDRRLSQTLDKEERLCGKKDISRLLSKGRFASAGCLRYCCLRNNGADCDRIMVSVPKKLFRRAVKRNLLKRRIRESFRLQKAAITADDHMDIMFVYSSKEMLPFSDIFTGVGTAIADMNTQTGKRNANDRG</sequence>
<protein>
    <recommendedName>
        <fullName evidence="7 8">Ribonuclease P protein component</fullName>
        <shortName evidence="7">RNase P protein</shortName>
        <shortName evidence="7">RNaseP protein</shortName>
        <ecNumber evidence="7 8">3.1.26.5</ecNumber>
    </recommendedName>
    <alternativeName>
        <fullName evidence="7">Protein C5</fullName>
    </alternativeName>
</protein>
<dbReference type="InterPro" id="IPR000100">
    <property type="entry name" value="RNase_P"/>
</dbReference>
<dbReference type="SUPFAM" id="SSF54211">
    <property type="entry name" value="Ribosomal protein S5 domain 2-like"/>
    <property type="match status" value="1"/>
</dbReference>
<dbReference type="GO" id="GO:0042781">
    <property type="term" value="F:3'-tRNA processing endoribonuclease activity"/>
    <property type="evidence" value="ECO:0007669"/>
    <property type="project" value="TreeGrafter"/>
</dbReference>
<keyword evidence="4 7" id="KW-0255">Endonuclease</keyword>
<organism evidence="9 10">
    <name type="scientific">Candidatus Cryptobacteroides excrementavium</name>
    <dbReference type="NCBI Taxonomy" id="2840759"/>
    <lineage>
        <taxon>Bacteria</taxon>
        <taxon>Pseudomonadati</taxon>
        <taxon>Bacteroidota</taxon>
        <taxon>Bacteroidia</taxon>
        <taxon>Bacteroidales</taxon>
        <taxon>Candidatus Cryptobacteroides</taxon>
    </lineage>
</organism>
<dbReference type="InterPro" id="IPR020539">
    <property type="entry name" value="RNase_P_CS"/>
</dbReference>
<dbReference type="Proteomes" id="UP000823750">
    <property type="component" value="Unassembled WGS sequence"/>
</dbReference>
<reference evidence="9" key="1">
    <citation type="submission" date="2020-10" db="EMBL/GenBank/DDBJ databases">
        <authorList>
            <person name="Gilroy R."/>
        </authorList>
    </citation>
    <scope>NUCLEOTIDE SEQUENCE</scope>
    <source>
        <strain evidence="9">B2-16538</strain>
    </source>
</reference>
<dbReference type="Pfam" id="PF00825">
    <property type="entry name" value="Ribonuclease_P"/>
    <property type="match status" value="1"/>
</dbReference>
<dbReference type="InterPro" id="IPR014721">
    <property type="entry name" value="Ribsml_uS5_D2-typ_fold_subgr"/>
</dbReference>